<feature type="compositionally biased region" description="Basic and acidic residues" evidence="1">
    <location>
        <begin position="91"/>
        <end position="101"/>
    </location>
</feature>
<reference evidence="3" key="1">
    <citation type="submission" date="2018-04" db="EMBL/GenBank/DDBJ databases">
        <title>Genomes of the Obligate Erwinia dacicola and Facultative Enterobacter sp. OLF Endosymbionts of the Olive Fruit fly, Bactrocera oleae.</title>
        <authorList>
            <person name="Estes A.M."/>
            <person name="Hearn D.J."/>
            <person name="Agarwal S."/>
            <person name="Pierson E.A."/>
            <person name="Dunning-Hotopp J.C."/>
        </authorList>
    </citation>
    <scope>NUCLEOTIDE SEQUENCE [LARGE SCALE GENOMIC DNA]</scope>
    <source>
        <strain evidence="3">Oroville</strain>
    </source>
</reference>
<dbReference type="Pfam" id="PF12098">
    <property type="entry name" value="DUF3574"/>
    <property type="match status" value="1"/>
</dbReference>
<keyword evidence="2" id="KW-0732">Signal</keyword>
<feature type="chain" id="PRO_5016374989" description="Lipoprotein" evidence="2">
    <location>
        <begin position="25"/>
        <end position="107"/>
    </location>
</feature>
<evidence type="ECO:0000313" key="3">
    <source>
        <dbReference type="EMBL" id="RAP70308.1"/>
    </source>
</evidence>
<proteinExistence type="predicted"/>
<dbReference type="EMBL" id="LJAM02000386">
    <property type="protein sequence ID" value="RAP70308.1"/>
    <property type="molecule type" value="Genomic_DNA"/>
</dbReference>
<feature type="signal peptide" evidence="2">
    <location>
        <begin position="1"/>
        <end position="24"/>
    </location>
</feature>
<feature type="region of interest" description="Disordered" evidence="1">
    <location>
        <begin position="88"/>
        <end position="107"/>
    </location>
</feature>
<dbReference type="AlphaFoldDB" id="A0A328TIL7"/>
<sequence length="107" mass="11202">MAPRLILFSLIRLGLTGCSTPARQAATAPAACALGDAMIQTTLYFGLNRPQGAAILEAEWQGFVDGEVTPRVKDGLTVFAAQGQWLGNDGKLTRESSKAADADPQPG</sequence>
<accession>A0A328TIL7</accession>
<evidence type="ECO:0000256" key="1">
    <source>
        <dbReference type="SAM" id="MobiDB-lite"/>
    </source>
</evidence>
<protein>
    <recommendedName>
        <fullName evidence="5">Lipoprotein</fullName>
    </recommendedName>
</protein>
<gene>
    <name evidence="3" type="ORF">ACZ87_02888</name>
</gene>
<name>A0A328TIL7_9GAMM</name>
<evidence type="ECO:0000256" key="2">
    <source>
        <dbReference type="SAM" id="SignalP"/>
    </source>
</evidence>
<evidence type="ECO:0000313" key="4">
    <source>
        <dbReference type="Proteomes" id="UP000244334"/>
    </source>
</evidence>
<keyword evidence="4" id="KW-1185">Reference proteome</keyword>
<evidence type="ECO:0008006" key="5">
    <source>
        <dbReference type="Google" id="ProtNLM"/>
    </source>
</evidence>
<comment type="caution">
    <text evidence="3">The sequence shown here is derived from an EMBL/GenBank/DDBJ whole genome shotgun (WGS) entry which is preliminary data.</text>
</comment>
<dbReference type="InterPro" id="IPR021957">
    <property type="entry name" value="DUF3574"/>
</dbReference>
<organism evidence="3 4">
    <name type="scientific">Candidatus Erwinia dacicola</name>
    <dbReference type="NCBI Taxonomy" id="252393"/>
    <lineage>
        <taxon>Bacteria</taxon>
        <taxon>Pseudomonadati</taxon>
        <taxon>Pseudomonadota</taxon>
        <taxon>Gammaproteobacteria</taxon>
        <taxon>Enterobacterales</taxon>
        <taxon>Erwiniaceae</taxon>
        <taxon>Erwinia</taxon>
    </lineage>
</organism>
<dbReference type="Proteomes" id="UP000244334">
    <property type="component" value="Unassembled WGS sequence"/>
</dbReference>